<dbReference type="PANTHER" id="PTHR37944">
    <property type="entry name" value="PORIN B"/>
    <property type="match status" value="1"/>
</dbReference>
<comment type="caution">
    <text evidence="4">The sequence shown here is derived from an EMBL/GenBank/DDBJ whole genome shotgun (WGS) entry which is preliminary data.</text>
</comment>
<keyword evidence="5" id="KW-1185">Reference proteome</keyword>
<dbReference type="Pfam" id="PF04966">
    <property type="entry name" value="OprB"/>
    <property type="match status" value="1"/>
</dbReference>
<sequence>MESAPSLFPGKRIPPYPAEQFCRKHPPDEKGFRMSFLISWRSLLSAALFFCAAGIIPRAEAAPVSSVSRHAGPAVSPSVLSRKKTMRHRHVVAASRSVAPASAAGSAAASEPLQLAASSGNAKPGSFWNEMHVLTQDNAASSSQQRERVGVNASAMGSAWPEVRVVPELDRLLGSLGGWRQRLSDYGFDFTLTYMAEGMSNAVGGRRQGFDYSHQVVMGTDFDLEKMFGLKGLSFHMLGVQRAGRSVATDYLEKTGLIQPQQDYGAGGNVLYKLVYMYFEESLLNKKLVVDVGRMPANIKFGTSYFGCYALNSIICAHPTAISVSSKWRSWPFSQWGAMARFNPGYHLYAQAGVFEASATEGGQAGFNFSFAPLGYVIPVELGWEPALGKDKLTGHYKIGGYFDTSDHPDPFTAIDGSPILISHKPARIEHQRGAWYVGADQMVWRFGPAKDQGLILFGLAGWNEGSSLAGQTQYTAGIISQGMFPSRITDAVSLFWTWQSVNRKITRLQELEYDLGYPLKNGVTLPQSNFQVLELTYTAFLTRGLKLLPDLQYIVHPDATRSYPNALEAGFRLLAQF</sequence>
<protein>
    <recommendedName>
        <fullName evidence="6">Porin</fullName>
    </recommendedName>
</protein>
<comment type="similarity">
    <text evidence="1 2">Belongs to the OprB family.</text>
</comment>
<accession>A0ABX0JWH0</accession>
<proteinExistence type="inferred from homology"/>
<evidence type="ECO:0000256" key="1">
    <source>
        <dbReference type="ARBA" id="ARBA00008769"/>
    </source>
</evidence>
<reference evidence="4 5" key="1">
    <citation type="journal article" date="2020" name="Int. J. Syst. Evol. Microbiol.">
        <title>Novel acetic acid bacteria from cider fermentations: Acetobacter conturbans sp. nov. and Acetobacter fallax sp. nov.</title>
        <authorList>
            <person name="Sombolestani A.S."/>
            <person name="Cleenwerck I."/>
            <person name="Cnockaert M."/>
            <person name="Borremans W."/>
            <person name="Wieme A.D."/>
            <person name="De Vuyst L."/>
            <person name="Vandamme P."/>
        </authorList>
    </citation>
    <scope>NUCLEOTIDE SEQUENCE [LARGE SCALE GENOMIC DNA]</scope>
    <source>
        <strain evidence="4 5">LMG 30640</strain>
    </source>
</reference>
<dbReference type="Gene3D" id="2.40.160.180">
    <property type="entry name" value="Carbohydrate-selective porin OprB"/>
    <property type="match status" value="1"/>
</dbReference>
<evidence type="ECO:0008006" key="6">
    <source>
        <dbReference type="Google" id="ProtNLM"/>
    </source>
</evidence>
<dbReference type="Proteomes" id="UP000635278">
    <property type="component" value="Unassembled WGS sequence"/>
</dbReference>
<evidence type="ECO:0000256" key="3">
    <source>
        <dbReference type="SAM" id="MobiDB-lite"/>
    </source>
</evidence>
<dbReference type="EMBL" id="WOTB01000032">
    <property type="protein sequence ID" value="NHN86343.1"/>
    <property type="molecule type" value="Genomic_DNA"/>
</dbReference>
<feature type="region of interest" description="Disordered" evidence="3">
    <location>
        <begin position="67"/>
        <end position="86"/>
    </location>
</feature>
<dbReference type="PANTHER" id="PTHR37944:SF1">
    <property type="entry name" value="PORIN B"/>
    <property type="match status" value="1"/>
</dbReference>
<dbReference type="InterPro" id="IPR052932">
    <property type="entry name" value="OprB_Porin"/>
</dbReference>
<organism evidence="4 5">
    <name type="scientific">Acetobacter musti</name>
    <dbReference type="NCBI Taxonomy" id="864732"/>
    <lineage>
        <taxon>Bacteria</taxon>
        <taxon>Pseudomonadati</taxon>
        <taxon>Pseudomonadota</taxon>
        <taxon>Alphaproteobacteria</taxon>
        <taxon>Acetobacterales</taxon>
        <taxon>Acetobacteraceae</taxon>
        <taxon>Acetobacter</taxon>
    </lineage>
</organism>
<gene>
    <name evidence="4" type="ORF">GOB93_17120</name>
</gene>
<name>A0ABX0JWH0_9PROT</name>
<dbReference type="InterPro" id="IPR038673">
    <property type="entry name" value="OprB_sf"/>
</dbReference>
<dbReference type="InterPro" id="IPR007049">
    <property type="entry name" value="Carb-sel_porin_OprB"/>
</dbReference>
<evidence type="ECO:0000313" key="4">
    <source>
        <dbReference type="EMBL" id="NHN86343.1"/>
    </source>
</evidence>
<evidence type="ECO:0000256" key="2">
    <source>
        <dbReference type="RuleBase" id="RU363072"/>
    </source>
</evidence>
<evidence type="ECO:0000313" key="5">
    <source>
        <dbReference type="Proteomes" id="UP000635278"/>
    </source>
</evidence>